<proteinExistence type="inferred from homology"/>
<dbReference type="GO" id="GO:0005737">
    <property type="term" value="C:cytoplasm"/>
    <property type="evidence" value="ECO:0000318"/>
    <property type="project" value="GO_Central"/>
</dbReference>
<dbReference type="InterPro" id="IPR051468">
    <property type="entry name" value="Fungal_SecMetab_SDRs"/>
</dbReference>
<dbReference type="CTD" id="8575739"/>
<name>A8WV16_CAEBR</name>
<dbReference type="InParanoid" id="A8WV16"/>
<dbReference type="STRING" id="6238.A8WV16"/>
<evidence type="ECO:0000313" key="3">
    <source>
        <dbReference type="Proteomes" id="UP000008549"/>
    </source>
</evidence>
<reference evidence="2 3" key="2">
    <citation type="journal article" date="2011" name="PLoS Genet.">
        <title>Caenorhabditis briggsae recombinant inbred line genotypes reveal inter-strain incompatibility and the evolution of recombination.</title>
        <authorList>
            <person name="Ross J.A."/>
            <person name="Koboldt D.C."/>
            <person name="Staisch J.E."/>
            <person name="Chamberlin H.M."/>
            <person name="Gupta B.P."/>
            <person name="Miller R.D."/>
            <person name="Baird S.E."/>
            <person name="Haag E.S."/>
        </authorList>
    </citation>
    <scope>NUCLEOTIDE SEQUENCE [LARGE SCALE GENOMIC DNA]</scope>
    <source>
        <strain evidence="2 3">AF16</strain>
    </source>
</reference>
<dbReference type="PANTHER" id="PTHR43544:SF5">
    <property type="entry name" value="C-FACTOR-RELATED"/>
    <property type="match status" value="1"/>
</dbReference>
<comment type="similarity">
    <text evidence="1">Belongs to the short-chain dehydrogenases/reductases (SDR) family.</text>
</comment>
<dbReference type="PANTHER" id="PTHR43544">
    <property type="entry name" value="SHORT-CHAIN DEHYDROGENASE/REDUCTASE"/>
    <property type="match status" value="1"/>
</dbReference>
<dbReference type="GO" id="GO:0016491">
    <property type="term" value="F:oxidoreductase activity"/>
    <property type="evidence" value="ECO:0000318"/>
    <property type="project" value="GO_Central"/>
</dbReference>
<gene>
    <name evidence="4" type="primary">dhs-31.1</name>
    <name evidence="2 4" type="ORF">CBG03429</name>
    <name evidence="2" type="ORF">CBG_03429</name>
</gene>
<dbReference type="WormBase" id="CBG03429">
    <property type="protein sequence ID" value="CBP47489"/>
    <property type="gene ID" value="WBGene00026296"/>
    <property type="gene designation" value="Cbr-dhs-31.1"/>
</dbReference>
<evidence type="ECO:0000313" key="2">
    <source>
        <dbReference type="EMBL" id="CAP24327.1"/>
    </source>
</evidence>
<accession>A8WV16</accession>
<dbReference type="InterPro" id="IPR002347">
    <property type="entry name" value="SDR_fam"/>
</dbReference>
<dbReference type="RefSeq" id="XP_002633743.1">
    <property type="nucleotide sequence ID" value="XM_002633697.1"/>
</dbReference>
<protein>
    <submittedName>
        <fullName evidence="2">Protein CBG03429</fullName>
    </submittedName>
</protein>
<dbReference type="InterPro" id="IPR036291">
    <property type="entry name" value="NAD(P)-bd_dom_sf"/>
</dbReference>
<evidence type="ECO:0000313" key="4">
    <source>
        <dbReference type="WormBase" id="CBG03429"/>
    </source>
</evidence>
<dbReference type="AlphaFoldDB" id="A8WV16"/>
<dbReference type="Gene3D" id="3.40.50.720">
    <property type="entry name" value="NAD(P)-binding Rossmann-like Domain"/>
    <property type="match status" value="2"/>
</dbReference>
<dbReference type="SUPFAM" id="SSF51735">
    <property type="entry name" value="NAD(P)-binding Rossmann-fold domains"/>
    <property type="match status" value="2"/>
</dbReference>
<evidence type="ECO:0000256" key="1">
    <source>
        <dbReference type="RuleBase" id="RU000363"/>
    </source>
</evidence>
<dbReference type="eggNOG" id="KOG1611">
    <property type="taxonomic scope" value="Eukaryota"/>
</dbReference>
<organism evidence="2 3">
    <name type="scientific">Caenorhabditis briggsae</name>
    <dbReference type="NCBI Taxonomy" id="6238"/>
    <lineage>
        <taxon>Eukaryota</taxon>
        <taxon>Metazoa</taxon>
        <taxon>Ecdysozoa</taxon>
        <taxon>Nematoda</taxon>
        <taxon>Chromadorea</taxon>
        <taxon>Rhabditida</taxon>
        <taxon>Rhabditina</taxon>
        <taxon>Rhabditomorpha</taxon>
        <taxon>Rhabditoidea</taxon>
        <taxon>Rhabditidae</taxon>
        <taxon>Peloderinae</taxon>
        <taxon>Caenorhabditis</taxon>
    </lineage>
</organism>
<dbReference type="GeneID" id="8575739"/>
<dbReference type="OMA" id="HYRTTDP"/>
<dbReference type="EMBL" id="HE601244">
    <property type="protein sequence ID" value="CAP24327.1"/>
    <property type="molecule type" value="Genomic_DNA"/>
</dbReference>
<dbReference type="HOGENOM" id="CLU_010194_9_1_1"/>
<dbReference type="Pfam" id="PF00106">
    <property type="entry name" value="adh_short"/>
    <property type="match status" value="2"/>
</dbReference>
<dbReference type="PRINTS" id="PR00081">
    <property type="entry name" value="GDHRDH"/>
</dbReference>
<keyword evidence="3" id="KW-1185">Reference proteome</keyword>
<dbReference type="KEGG" id="cbr:CBG_03429"/>
<reference evidence="2 3" key="1">
    <citation type="journal article" date="2003" name="PLoS Biol.">
        <title>The genome sequence of Caenorhabditis briggsae: a platform for comparative genomics.</title>
        <authorList>
            <person name="Stein L.D."/>
            <person name="Bao Z."/>
            <person name="Blasiar D."/>
            <person name="Blumenthal T."/>
            <person name="Brent M.R."/>
            <person name="Chen N."/>
            <person name="Chinwalla A."/>
            <person name="Clarke L."/>
            <person name="Clee C."/>
            <person name="Coghlan A."/>
            <person name="Coulson A."/>
            <person name="D'Eustachio P."/>
            <person name="Fitch D.H."/>
            <person name="Fulton L.A."/>
            <person name="Fulton R.E."/>
            <person name="Griffiths-Jones S."/>
            <person name="Harris T.W."/>
            <person name="Hillier L.W."/>
            <person name="Kamath R."/>
            <person name="Kuwabara P.E."/>
            <person name="Mardis E.R."/>
            <person name="Marra M.A."/>
            <person name="Miner T.L."/>
            <person name="Minx P."/>
            <person name="Mullikin J.C."/>
            <person name="Plumb R.W."/>
            <person name="Rogers J."/>
            <person name="Schein J.E."/>
            <person name="Sohrmann M."/>
            <person name="Spieth J."/>
            <person name="Stajich J.E."/>
            <person name="Wei C."/>
            <person name="Willey D."/>
            <person name="Wilson R.K."/>
            <person name="Durbin R."/>
            <person name="Waterston R.H."/>
        </authorList>
    </citation>
    <scope>NUCLEOTIDE SEQUENCE [LARGE SCALE GENOMIC DNA]</scope>
    <source>
        <strain evidence="2 3">AF16</strain>
    </source>
</reference>
<dbReference type="Proteomes" id="UP000008549">
    <property type="component" value="Unassembled WGS sequence"/>
</dbReference>
<sequence length="417" mass="44669">MAPKTVFIAGANRGIGLGIVKELLKVPGIETINAGARNVETAKELQSFSQADSRLHLISVDVSEDESLENSVKQVEGLVGDRGLNLLINNAGILEHYRTTDPPNRATVLRTIDVNAVSALLASQYFLPLLKKAAEQTQGDEFSVSRAGIVNIGSDCSSQTLNVTGFCNETLLAYKMSKTAMLSFARSLVADFKTLNVPVLVTTIHPGRVLTDMGGPHAEITISMPPKTVFITGANRGIGFGIVRELLKVSGIETIIAGARNVEAAKELQSFSQADSRLHLISVDVSEDESLENSVKQVEGLVGDRGLNLLINNAGILEHYRTTDPPNRATVLRTIDVNAVGPLMASQYFLPLLKKAAELTQGDELSVSKAAIVNIGSDCSSQTLNVPGFNEYTHTAYKMSKAAMLSFARSLLPISSH</sequence>
<dbReference type="PRINTS" id="PR00080">
    <property type="entry name" value="SDRFAMILY"/>
</dbReference>